<evidence type="ECO:0000313" key="2">
    <source>
        <dbReference type="Proteomes" id="UP000886501"/>
    </source>
</evidence>
<accession>A0ACB6ZCK4</accession>
<sequence length="291" mass="32928">MSSEAQLANLIQLGQDITAFKLYVISVTALWAYDYFLTLKDEVRYAWKTENILIFVLFLVTRYLPGVFQVAFAQILYYTLITAAAQIVLTQRTYAITRKNKWVTGFLYTIFTAQISVGIYMTIWSALNPAAETPKIPLDVYHLCLTNSKQSLTILQMSLSFFFDIVVFVLVVVETQLIRSRHRAISGPNILDTVSRDAEIYFAVISTSHFLIVIMFAVARPGIRSIPIVGNAALIPMMTSRMIMSLKKVASSRRTHAHMSMEVPTGMPMTLRDTYSSHPVDNIQLSVFRES</sequence>
<name>A0ACB6ZCK4_THEGA</name>
<protein>
    <submittedName>
        <fullName evidence="1">Uncharacterized protein</fullName>
    </submittedName>
</protein>
<proteinExistence type="predicted"/>
<keyword evidence="2" id="KW-1185">Reference proteome</keyword>
<gene>
    <name evidence="1" type="ORF">BDM02DRAFT_2718881</name>
</gene>
<dbReference type="EMBL" id="MU118037">
    <property type="protein sequence ID" value="KAF9647299.1"/>
    <property type="molecule type" value="Genomic_DNA"/>
</dbReference>
<reference evidence="1" key="1">
    <citation type="submission" date="2019-10" db="EMBL/GenBank/DDBJ databases">
        <authorList>
            <consortium name="DOE Joint Genome Institute"/>
            <person name="Kuo A."/>
            <person name="Miyauchi S."/>
            <person name="Kiss E."/>
            <person name="Drula E."/>
            <person name="Kohler A."/>
            <person name="Sanchez-Garcia M."/>
            <person name="Andreopoulos B."/>
            <person name="Barry K.W."/>
            <person name="Bonito G."/>
            <person name="Buee M."/>
            <person name="Carver A."/>
            <person name="Chen C."/>
            <person name="Cichocki N."/>
            <person name="Clum A."/>
            <person name="Culley D."/>
            <person name="Crous P.W."/>
            <person name="Fauchery L."/>
            <person name="Girlanda M."/>
            <person name="Hayes R."/>
            <person name="Keri Z."/>
            <person name="Labutti K."/>
            <person name="Lipzen A."/>
            <person name="Lombard V."/>
            <person name="Magnuson J."/>
            <person name="Maillard F."/>
            <person name="Morin E."/>
            <person name="Murat C."/>
            <person name="Nolan M."/>
            <person name="Ohm R."/>
            <person name="Pangilinan J."/>
            <person name="Pereira M."/>
            <person name="Perotto S."/>
            <person name="Peter M."/>
            <person name="Riley R."/>
            <person name="Sitrit Y."/>
            <person name="Stielow B."/>
            <person name="Szollosi G."/>
            <person name="Zifcakova L."/>
            <person name="Stursova M."/>
            <person name="Spatafora J.W."/>
            <person name="Tedersoo L."/>
            <person name="Vaario L.-M."/>
            <person name="Yamada A."/>
            <person name="Yan M."/>
            <person name="Wang P."/>
            <person name="Xu J."/>
            <person name="Bruns T."/>
            <person name="Baldrian P."/>
            <person name="Vilgalys R."/>
            <person name="Henrissat B."/>
            <person name="Grigoriev I.V."/>
            <person name="Hibbett D."/>
            <person name="Nagy L.G."/>
            <person name="Martin F.M."/>
        </authorList>
    </citation>
    <scope>NUCLEOTIDE SEQUENCE</scope>
    <source>
        <strain evidence="1">P2</strain>
    </source>
</reference>
<evidence type="ECO:0000313" key="1">
    <source>
        <dbReference type="EMBL" id="KAF9647299.1"/>
    </source>
</evidence>
<organism evidence="1 2">
    <name type="scientific">Thelephora ganbajun</name>
    <name type="common">Ganba fungus</name>
    <dbReference type="NCBI Taxonomy" id="370292"/>
    <lineage>
        <taxon>Eukaryota</taxon>
        <taxon>Fungi</taxon>
        <taxon>Dikarya</taxon>
        <taxon>Basidiomycota</taxon>
        <taxon>Agaricomycotina</taxon>
        <taxon>Agaricomycetes</taxon>
        <taxon>Thelephorales</taxon>
        <taxon>Thelephoraceae</taxon>
        <taxon>Thelephora</taxon>
    </lineage>
</organism>
<reference evidence="1" key="2">
    <citation type="journal article" date="2020" name="Nat. Commun.">
        <title>Large-scale genome sequencing of mycorrhizal fungi provides insights into the early evolution of symbiotic traits.</title>
        <authorList>
            <person name="Miyauchi S."/>
            <person name="Kiss E."/>
            <person name="Kuo A."/>
            <person name="Drula E."/>
            <person name="Kohler A."/>
            <person name="Sanchez-Garcia M."/>
            <person name="Morin E."/>
            <person name="Andreopoulos B."/>
            <person name="Barry K.W."/>
            <person name="Bonito G."/>
            <person name="Buee M."/>
            <person name="Carver A."/>
            <person name="Chen C."/>
            <person name="Cichocki N."/>
            <person name="Clum A."/>
            <person name="Culley D."/>
            <person name="Crous P.W."/>
            <person name="Fauchery L."/>
            <person name="Girlanda M."/>
            <person name="Hayes R.D."/>
            <person name="Keri Z."/>
            <person name="LaButti K."/>
            <person name="Lipzen A."/>
            <person name="Lombard V."/>
            <person name="Magnuson J."/>
            <person name="Maillard F."/>
            <person name="Murat C."/>
            <person name="Nolan M."/>
            <person name="Ohm R.A."/>
            <person name="Pangilinan J."/>
            <person name="Pereira M.F."/>
            <person name="Perotto S."/>
            <person name="Peter M."/>
            <person name="Pfister S."/>
            <person name="Riley R."/>
            <person name="Sitrit Y."/>
            <person name="Stielow J.B."/>
            <person name="Szollosi G."/>
            <person name="Zifcakova L."/>
            <person name="Stursova M."/>
            <person name="Spatafora J.W."/>
            <person name="Tedersoo L."/>
            <person name="Vaario L.M."/>
            <person name="Yamada A."/>
            <person name="Yan M."/>
            <person name="Wang P."/>
            <person name="Xu J."/>
            <person name="Bruns T."/>
            <person name="Baldrian P."/>
            <person name="Vilgalys R."/>
            <person name="Dunand C."/>
            <person name="Henrissat B."/>
            <person name="Grigoriev I.V."/>
            <person name="Hibbett D."/>
            <person name="Nagy L.G."/>
            <person name="Martin F.M."/>
        </authorList>
    </citation>
    <scope>NUCLEOTIDE SEQUENCE</scope>
    <source>
        <strain evidence="1">P2</strain>
    </source>
</reference>
<dbReference type="Proteomes" id="UP000886501">
    <property type="component" value="Unassembled WGS sequence"/>
</dbReference>
<comment type="caution">
    <text evidence="1">The sequence shown here is derived from an EMBL/GenBank/DDBJ whole genome shotgun (WGS) entry which is preliminary data.</text>
</comment>